<protein>
    <submittedName>
        <fullName evidence="1">Uncharacterized protein</fullName>
    </submittedName>
</protein>
<evidence type="ECO:0000313" key="2">
    <source>
        <dbReference type="Proteomes" id="UP000317318"/>
    </source>
</evidence>
<reference evidence="1 2" key="1">
    <citation type="submission" date="2019-02" db="EMBL/GenBank/DDBJ databases">
        <title>Deep-cultivation of Planctomycetes and their phenomic and genomic characterization uncovers novel biology.</title>
        <authorList>
            <person name="Wiegand S."/>
            <person name="Jogler M."/>
            <person name="Boedeker C."/>
            <person name="Pinto D."/>
            <person name="Vollmers J."/>
            <person name="Rivas-Marin E."/>
            <person name="Kohn T."/>
            <person name="Peeters S.H."/>
            <person name="Heuer A."/>
            <person name="Rast P."/>
            <person name="Oberbeckmann S."/>
            <person name="Bunk B."/>
            <person name="Jeske O."/>
            <person name="Meyerdierks A."/>
            <person name="Storesund J.E."/>
            <person name="Kallscheuer N."/>
            <person name="Luecker S."/>
            <person name="Lage O.M."/>
            <person name="Pohl T."/>
            <person name="Merkel B.J."/>
            <person name="Hornburger P."/>
            <person name="Mueller R.-W."/>
            <person name="Bruemmer F."/>
            <person name="Labrenz M."/>
            <person name="Spormann A.M."/>
            <person name="Op den Camp H."/>
            <person name="Overmann J."/>
            <person name="Amann R."/>
            <person name="Jetten M.S.M."/>
            <person name="Mascher T."/>
            <person name="Medema M.H."/>
            <person name="Devos D.P."/>
            <person name="Kaster A.-K."/>
            <person name="Ovreas L."/>
            <person name="Rohde M."/>
            <person name="Galperin M.Y."/>
            <person name="Jogler C."/>
        </authorList>
    </citation>
    <scope>NUCLEOTIDE SEQUENCE [LARGE SCALE GENOMIC DNA]</scope>
    <source>
        <strain evidence="1 2">Pan189</strain>
    </source>
</reference>
<gene>
    <name evidence="1" type="ORF">Pan189_28240</name>
</gene>
<dbReference type="AlphaFoldDB" id="A0A517R3L2"/>
<dbReference type="Proteomes" id="UP000317318">
    <property type="component" value="Chromosome"/>
</dbReference>
<name>A0A517R3L2_9PLAN</name>
<accession>A0A517R3L2</accession>
<proteinExistence type="predicted"/>
<dbReference type="RefSeq" id="WP_145364538.1">
    <property type="nucleotide sequence ID" value="NZ_CP036268.1"/>
</dbReference>
<dbReference type="OrthoDB" id="215300at2"/>
<dbReference type="EMBL" id="CP036268">
    <property type="protein sequence ID" value="QDT38430.1"/>
    <property type="molecule type" value="Genomic_DNA"/>
</dbReference>
<sequence>MSAALFVETEQRVDTEIDAIEEMRLRTWARKNFVESAERDTEWHPVILDEMAQMDRELQGV</sequence>
<keyword evidence="2" id="KW-1185">Reference proteome</keyword>
<evidence type="ECO:0000313" key="1">
    <source>
        <dbReference type="EMBL" id="QDT38430.1"/>
    </source>
</evidence>
<organism evidence="1 2">
    <name type="scientific">Stratiformator vulcanicus</name>
    <dbReference type="NCBI Taxonomy" id="2527980"/>
    <lineage>
        <taxon>Bacteria</taxon>
        <taxon>Pseudomonadati</taxon>
        <taxon>Planctomycetota</taxon>
        <taxon>Planctomycetia</taxon>
        <taxon>Planctomycetales</taxon>
        <taxon>Planctomycetaceae</taxon>
        <taxon>Stratiformator</taxon>
    </lineage>
</organism>
<dbReference type="KEGG" id="svp:Pan189_28240"/>